<dbReference type="PANTHER" id="PTHR42985:SF40">
    <property type="entry name" value="LD47995P-RELATED"/>
    <property type="match status" value="1"/>
</dbReference>
<dbReference type="GO" id="GO:0006814">
    <property type="term" value="P:sodium ion transport"/>
    <property type="evidence" value="ECO:0007669"/>
    <property type="project" value="UniProtKB-KW"/>
</dbReference>
<dbReference type="AlphaFoldDB" id="A0AAN8QA72"/>
<feature type="transmembrane region" description="Helical" evidence="14">
    <location>
        <begin position="156"/>
        <end position="175"/>
    </location>
</feature>
<dbReference type="CDD" id="cd11492">
    <property type="entry name" value="SLC5sbd_NIS-SMVT"/>
    <property type="match status" value="1"/>
</dbReference>
<evidence type="ECO:0000256" key="10">
    <source>
        <dbReference type="ARBA" id="ARBA00023180"/>
    </source>
</evidence>
<dbReference type="EMBL" id="JAZGQO010000006">
    <property type="protein sequence ID" value="KAK6186180.1"/>
    <property type="molecule type" value="Genomic_DNA"/>
</dbReference>
<feature type="transmembrane region" description="Helical" evidence="14">
    <location>
        <begin position="410"/>
        <end position="435"/>
    </location>
</feature>
<evidence type="ECO:0000256" key="12">
    <source>
        <dbReference type="ARBA" id="ARBA00036099"/>
    </source>
</evidence>
<feature type="transmembrane region" description="Helical" evidence="14">
    <location>
        <begin position="381"/>
        <end position="404"/>
    </location>
</feature>
<dbReference type="NCBIfam" id="TIGR00813">
    <property type="entry name" value="sss"/>
    <property type="match status" value="1"/>
</dbReference>
<evidence type="ECO:0000256" key="14">
    <source>
        <dbReference type="SAM" id="Phobius"/>
    </source>
</evidence>
<feature type="transmembrane region" description="Helical" evidence="14">
    <location>
        <begin position="540"/>
        <end position="561"/>
    </location>
</feature>
<dbReference type="GO" id="GO:0098660">
    <property type="term" value="P:inorganic ion transmembrane transport"/>
    <property type="evidence" value="ECO:0007669"/>
    <property type="project" value="UniProtKB-ARBA"/>
</dbReference>
<dbReference type="GO" id="GO:0005886">
    <property type="term" value="C:plasma membrane"/>
    <property type="evidence" value="ECO:0007669"/>
    <property type="project" value="UniProtKB-SubCell"/>
</dbReference>
<evidence type="ECO:0000256" key="9">
    <source>
        <dbReference type="ARBA" id="ARBA00023136"/>
    </source>
</evidence>
<evidence type="ECO:0000313" key="15">
    <source>
        <dbReference type="EMBL" id="KAK6186180.1"/>
    </source>
</evidence>
<evidence type="ECO:0000256" key="2">
    <source>
        <dbReference type="ARBA" id="ARBA00006434"/>
    </source>
</evidence>
<comment type="subcellular location">
    <subcellularLocation>
        <location evidence="1">Cell membrane</location>
        <topology evidence="1">Multi-pass membrane protein</topology>
    </subcellularLocation>
</comment>
<evidence type="ECO:0000256" key="1">
    <source>
        <dbReference type="ARBA" id="ARBA00004651"/>
    </source>
</evidence>
<accession>A0AAN8QA72</accession>
<dbReference type="InterPro" id="IPR018212">
    <property type="entry name" value="Na/solute_symporter_CS"/>
</dbReference>
<protein>
    <recommendedName>
        <fullName evidence="17">Sodium-dependent multivitamin transporter</fullName>
    </recommendedName>
</protein>
<feature type="transmembrane region" description="Helical" evidence="14">
    <location>
        <begin position="333"/>
        <end position="361"/>
    </location>
</feature>
<comment type="caution">
    <text evidence="15">The sequence shown here is derived from an EMBL/GenBank/DDBJ whole genome shotgun (WGS) entry which is preliminary data.</text>
</comment>
<keyword evidence="8" id="KW-0406">Ion transport</keyword>
<evidence type="ECO:0008006" key="17">
    <source>
        <dbReference type="Google" id="ProtNLM"/>
    </source>
</evidence>
<feature type="transmembrane region" description="Helical" evidence="14">
    <location>
        <begin position="237"/>
        <end position="255"/>
    </location>
</feature>
<dbReference type="PROSITE" id="PS50283">
    <property type="entry name" value="NA_SOLUT_SYMP_3"/>
    <property type="match status" value="1"/>
</dbReference>
<evidence type="ECO:0000256" key="4">
    <source>
        <dbReference type="ARBA" id="ARBA00022475"/>
    </source>
</evidence>
<dbReference type="InterPro" id="IPR038377">
    <property type="entry name" value="Na/Glc_symporter_sf"/>
</dbReference>
<keyword evidence="6 14" id="KW-1133">Transmembrane helix</keyword>
<feature type="transmembrane region" description="Helical" evidence="14">
    <location>
        <begin position="49"/>
        <end position="69"/>
    </location>
</feature>
<dbReference type="PROSITE" id="PS00456">
    <property type="entry name" value="NA_SOLUT_SYMP_1"/>
    <property type="match status" value="1"/>
</dbReference>
<dbReference type="Proteomes" id="UP001347796">
    <property type="component" value="Unassembled WGS sequence"/>
</dbReference>
<comment type="similarity">
    <text evidence="2 13">Belongs to the sodium:solute symporter (SSF) (TC 2.A.21) family.</text>
</comment>
<keyword evidence="5 14" id="KW-0812">Transmembrane</keyword>
<keyword evidence="9 14" id="KW-0472">Membrane</keyword>
<evidence type="ECO:0000256" key="7">
    <source>
        <dbReference type="ARBA" id="ARBA00023053"/>
    </source>
</evidence>
<feature type="transmembrane region" description="Helical" evidence="14">
    <location>
        <begin position="182"/>
        <end position="201"/>
    </location>
</feature>
<dbReference type="InterPro" id="IPR001734">
    <property type="entry name" value="Na/solute_symporter"/>
</dbReference>
<evidence type="ECO:0000256" key="11">
    <source>
        <dbReference type="ARBA" id="ARBA00023201"/>
    </source>
</evidence>
<feature type="transmembrane region" description="Helical" evidence="14">
    <location>
        <begin position="276"/>
        <end position="299"/>
    </location>
</feature>
<dbReference type="PANTHER" id="PTHR42985">
    <property type="entry name" value="SODIUM-COUPLED MONOCARBOXYLATE TRANSPORTER"/>
    <property type="match status" value="1"/>
</dbReference>
<keyword evidence="7" id="KW-0915">Sodium</keyword>
<dbReference type="GO" id="GO:0015075">
    <property type="term" value="F:monoatomic ion transmembrane transporter activity"/>
    <property type="evidence" value="ECO:0007669"/>
    <property type="project" value="UniProtKB-ARBA"/>
</dbReference>
<dbReference type="Pfam" id="PF00474">
    <property type="entry name" value="SSF"/>
    <property type="match status" value="1"/>
</dbReference>
<evidence type="ECO:0000256" key="3">
    <source>
        <dbReference type="ARBA" id="ARBA00022448"/>
    </source>
</evidence>
<evidence type="ECO:0000256" key="5">
    <source>
        <dbReference type="ARBA" id="ARBA00022692"/>
    </source>
</evidence>
<feature type="transmembrane region" description="Helical" evidence="14">
    <location>
        <begin position="81"/>
        <end position="104"/>
    </location>
</feature>
<dbReference type="InterPro" id="IPR051163">
    <property type="entry name" value="Sodium:Solute_Symporter_SSF"/>
</dbReference>
<keyword evidence="3" id="KW-0813">Transport</keyword>
<feature type="transmembrane region" description="Helical" evidence="14">
    <location>
        <begin position="442"/>
        <end position="464"/>
    </location>
</feature>
<keyword evidence="16" id="KW-1185">Reference proteome</keyword>
<evidence type="ECO:0000313" key="16">
    <source>
        <dbReference type="Proteomes" id="UP001347796"/>
    </source>
</evidence>
<gene>
    <name evidence="15" type="ORF">SNE40_008269</name>
</gene>
<keyword evidence="10" id="KW-0325">Glycoprotein</keyword>
<comment type="catalytic activity">
    <reaction evidence="12">
        <text>iodide(out) + 2 Na(+)(out) = iodide(in) + 2 Na(+)(in)</text>
        <dbReference type="Rhea" id="RHEA:71207"/>
        <dbReference type="ChEBI" id="CHEBI:16382"/>
        <dbReference type="ChEBI" id="CHEBI:29101"/>
    </reaction>
</comment>
<feature type="transmembrane region" description="Helical" evidence="14">
    <location>
        <begin position="12"/>
        <end position="28"/>
    </location>
</feature>
<proteinExistence type="inferred from homology"/>
<name>A0AAN8QA72_PATCE</name>
<reference evidence="15 16" key="1">
    <citation type="submission" date="2024-01" db="EMBL/GenBank/DDBJ databases">
        <title>The genome of the rayed Mediterranean limpet Patella caerulea (Linnaeus, 1758).</title>
        <authorList>
            <person name="Anh-Thu Weber A."/>
            <person name="Halstead-Nussloch G."/>
        </authorList>
    </citation>
    <scope>NUCLEOTIDE SEQUENCE [LARGE SCALE GENOMIC DNA]</scope>
    <source>
        <strain evidence="15">AATW-2023a</strain>
        <tissue evidence="15">Whole specimen</tissue>
    </source>
</reference>
<evidence type="ECO:0000256" key="6">
    <source>
        <dbReference type="ARBA" id="ARBA00022989"/>
    </source>
</evidence>
<dbReference type="Gene3D" id="1.20.1730.10">
    <property type="entry name" value="Sodium/glucose cotransporter"/>
    <property type="match status" value="1"/>
</dbReference>
<feature type="transmembrane region" description="Helical" evidence="14">
    <location>
        <begin position="125"/>
        <end position="150"/>
    </location>
</feature>
<sequence length="616" mass="67302">MATVNRFGWPDYVVLASVPVISLMIGLYQGLRRRKQTTEDYLMGGRDMSFLPVAFSVLASFLSAISVLGAPVEIYAFGASFWVNALSYFISVPITAHVFIPLFFKLKITSAYEYLELRFNRVIRLMGCFVFTIQMVFYMAVVFYAPALAFSHVSGLSLWVSVLAVGAACTIYTSIGGLRAVVWTDFFQVLVVISGLLALVIKGTMDVGGFGTVWEKAREGGRLNMFSFDPDPRHRHTVWSLIVGGAVTTLSVYAVNQAMVQRYLCVKNQRTAQATIYFNLPGNILTTTILTLLGLVAYAKYKDCDPLHSGKITQLDQLVPFMVLETLGVLPGLAGLFVACVFSAALSTVSSGVNALALVYLEDVVKPIYKMKKGNQMADGLASFVSKGLALFFGALTVGLAFLSSLMGRTILHITLSSFGMTGGPLLALFILAMFFPTVNSWGVGVGLISSLLFSFWLGIGTVISRPPLPILSLKTSECPITQTVINNITESVEPFVTSTIMYDVDNNMTSYSTGALESSTAAHVSRYRYTGLEIYRVSYMWYSSIAVIVGVSVALIVSCVSGGQKNPINPALIIPVWRNIQSLFGKKSKSLEITKHEARILKPYLGMVFKNFNDQ</sequence>
<dbReference type="GO" id="GO:0015293">
    <property type="term" value="F:symporter activity"/>
    <property type="evidence" value="ECO:0007669"/>
    <property type="project" value="TreeGrafter"/>
</dbReference>
<organism evidence="15 16">
    <name type="scientific">Patella caerulea</name>
    <name type="common">Rayed Mediterranean limpet</name>
    <dbReference type="NCBI Taxonomy" id="87958"/>
    <lineage>
        <taxon>Eukaryota</taxon>
        <taxon>Metazoa</taxon>
        <taxon>Spiralia</taxon>
        <taxon>Lophotrochozoa</taxon>
        <taxon>Mollusca</taxon>
        <taxon>Gastropoda</taxon>
        <taxon>Patellogastropoda</taxon>
        <taxon>Patelloidea</taxon>
        <taxon>Patellidae</taxon>
        <taxon>Patella</taxon>
    </lineage>
</organism>
<keyword evidence="4" id="KW-1003">Cell membrane</keyword>
<keyword evidence="11" id="KW-0739">Sodium transport</keyword>
<evidence type="ECO:0000256" key="8">
    <source>
        <dbReference type="ARBA" id="ARBA00023065"/>
    </source>
</evidence>
<evidence type="ECO:0000256" key="13">
    <source>
        <dbReference type="RuleBase" id="RU362091"/>
    </source>
</evidence>